<keyword evidence="5" id="KW-0378">Hydrolase</keyword>
<protein>
    <submittedName>
        <fullName evidence="5">SGNH/GDSL hydrolase family protein</fullName>
    </submittedName>
</protein>
<organism evidence="5 6">
    <name type="scientific">Candidatus Microsaccharimonas sossegonensis</name>
    <dbReference type="NCBI Taxonomy" id="2506948"/>
    <lineage>
        <taxon>Bacteria</taxon>
        <taxon>Candidatus Saccharimonadota</taxon>
        <taxon>Candidatus Saccharimonadia</taxon>
        <taxon>Candidatus Saccharimonadales</taxon>
        <taxon>Candidatus Saccharimonadaceae</taxon>
        <taxon>Candidatus Microsaccharimonas</taxon>
    </lineage>
</organism>
<feature type="domain" description="SGNH hydrolase-type esterase" evidence="4">
    <location>
        <begin position="332"/>
        <end position="619"/>
    </location>
</feature>
<feature type="disulfide bond" evidence="2">
    <location>
        <begin position="468"/>
        <end position="474"/>
    </location>
</feature>
<evidence type="ECO:0000256" key="2">
    <source>
        <dbReference type="PIRSR" id="PIRSR637460-2"/>
    </source>
</evidence>
<dbReference type="Pfam" id="PF13472">
    <property type="entry name" value="Lipase_GDSL_2"/>
    <property type="match status" value="1"/>
</dbReference>
<sequence length="856" mass="92428">MKALAIVLVLVSVGLGLVFEPVTTDAAQSSLWGNETPTLIKKTDLTDAPSSDCPTYKQDILITDIGTTRSMCVYGDERLKFGTYYEQGRYRAAIEFSYSTSMYTLDGICNFICRYSANTDTLVTQQQVSQNGIGLVVYRNASRRIKQKVISQSLIKYEFDTSRPDFEMKNDNGRYIWTPSFGLSENGTWVVAELYNTGIAVLNTENFTVRQITTDGPGYGYGMNPTEELAISNDGKSVVLAGSNAGLQVYDVIDTCGQKLVGELNIQLGSTRCPSRSLVGNFPNFALAMRPRLIGDGHQLDIVVISWGSLIQRVTFVTKGTTVIPQLQLLSLGDSFSSGEGETNDAFYQPGTNMGIDVCHVSTRAYPALISKRIGVGDNSAKNVSCSGARIGDIIGSKDTYWGQGNRLGGAGLKLTISERTAAQEVALDNYQPGRTLQSNFIERYNPEILTIGIGGNDAGLMGKLRTCAMPGTCEWAQGVGIEETAGEISRLSSTLESFFAQIKEKMSSSRVFVVGYPNIIDPEGVCDPTTAFLLDRTERVFIQRSIRYLNQVINAAANKVGFMYVDIEHSFDGTQLCSGSSSPSMNRVRIGNDTSLIDSLPMLKIIGAETFHPTPEGHSKIADAILSQYPNLAGSPTETTKVEPDSYWTTKKSDQPKMAYATDFAFTTGDASRMTIQVPDGTLQPQSTATLEVRSTPMTLATFVVNDSGGITGSISIPDSLEAGFHTLHLFAVNREGQSIDLYQFLTTGESVGAIQSGVSQRDVNGSLSNIRRVSPAVSNSVASGISDITGVLGAQSSGGLNNSLKKSAPPVISYLEDVPQSVRPVLFGGILVIMAGLLTLCTFLVWKRWVKPAP</sequence>
<dbReference type="Gene3D" id="3.40.50.1110">
    <property type="entry name" value="SGNH hydrolase"/>
    <property type="match status" value="1"/>
</dbReference>
<dbReference type="EMBL" id="SCKX01000001">
    <property type="protein sequence ID" value="RWZ78400.1"/>
    <property type="molecule type" value="Genomic_DNA"/>
</dbReference>
<reference evidence="5" key="1">
    <citation type="submission" date="2019-01" db="EMBL/GenBank/DDBJ databases">
        <title>Genomic signatures and co-occurrence patterns of the ultra-small Saccharimodia (Patescibacteria phylum) suggest a symbiotic lifestyle.</title>
        <authorList>
            <person name="Lemos L."/>
            <person name="Medeiros J."/>
            <person name="Andreote F."/>
            <person name="Fernandes G."/>
            <person name="Varani A."/>
            <person name="Oliveira G."/>
            <person name="Pylro V."/>
        </authorList>
    </citation>
    <scope>NUCLEOTIDE SEQUENCE [LARGE SCALE GENOMIC DNA]</scope>
    <source>
        <strain evidence="5">AMD02</strain>
    </source>
</reference>
<proteinExistence type="predicted"/>
<dbReference type="InterPro" id="IPR013830">
    <property type="entry name" value="SGNH_hydro"/>
</dbReference>
<dbReference type="GO" id="GO:0019433">
    <property type="term" value="P:triglyceride catabolic process"/>
    <property type="evidence" value="ECO:0007669"/>
    <property type="project" value="TreeGrafter"/>
</dbReference>
<comment type="caution">
    <text evidence="5">The sequence shown here is derived from an EMBL/GenBank/DDBJ whole genome shotgun (WGS) entry which is preliminary data.</text>
</comment>
<feature type="disulfide bond" evidence="2">
    <location>
        <begin position="359"/>
        <end position="386"/>
    </location>
</feature>
<dbReference type="AlphaFoldDB" id="A0A4Q0AHC4"/>
<dbReference type="PANTHER" id="PTHR37981:SF1">
    <property type="entry name" value="SGNH HYDROLASE-TYPE ESTERASE DOMAIN-CONTAINING PROTEIN"/>
    <property type="match status" value="1"/>
</dbReference>
<dbReference type="InterPro" id="IPR036514">
    <property type="entry name" value="SGNH_hydro_sf"/>
</dbReference>
<accession>A0A4Q0AHC4</accession>
<dbReference type="SUPFAM" id="SSF82171">
    <property type="entry name" value="DPP6 N-terminal domain-like"/>
    <property type="match status" value="1"/>
</dbReference>
<keyword evidence="2" id="KW-1015">Disulfide bond</keyword>
<evidence type="ECO:0000259" key="4">
    <source>
        <dbReference type="Pfam" id="PF13472"/>
    </source>
</evidence>
<dbReference type="GO" id="GO:0004806">
    <property type="term" value="F:triacylglycerol lipase activity"/>
    <property type="evidence" value="ECO:0007669"/>
    <property type="project" value="TreeGrafter"/>
</dbReference>
<dbReference type="Proteomes" id="UP000289257">
    <property type="component" value="Unassembled WGS sequence"/>
</dbReference>
<evidence type="ECO:0000256" key="1">
    <source>
        <dbReference type="PIRSR" id="PIRSR637460-1"/>
    </source>
</evidence>
<keyword evidence="3" id="KW-0812">Transmembrane</keyword>
<feature type="active site" description="Nucleophile" evidence="1">
    <location>
        <position position="335"/>
    </location>
</feature>
<dbReference type="InterPro" id="IPR037460">
    <property type="entry name" value="SEST-like"/>
</dbReference>
<dbReference type="SUPFAM" id="SSF52266">
    <property type="entry name" value="SGNH hydrolase"/>
    <property type="match status" value="1"/>
</dbReference>
<evidence type="ECO:0000313" key="6">
    <source>
        <dbReference type="Proteomes" id="UP000289257"/>
    </source>
</evidence>
<dbReference type="PANTHER" id="PTHR37981">
    <property type="entry name" value="LIPASE 2"/>
    <property type="match status" value="1"/>
</dbReference>
<evidence type="ECO:0000256" key="3">
    <source>
        <dbReference type="SAM" id="Phobius"/>
    </source>
</evidence>
<gene>
    <name evidence="5" type="ORF">EOT05_01410</name>
</gene>
<keyword evidence="6" id="KW-1185">Reference proteome</keyword>
<dbReference type="CDD" id="cd01823">
    <property type="entry name" value="SEST_like"/>
    <property type="match status" value="1"/>
</dbReference>
<evidence type="ECO:0000313" key="5">
    <source>
        <dbReference type="EMBL" id="RWZ78400.1"/>
    </source>
</evidence>
<keyword evidence="3" id="KW-0472">Membrane</keyword>
<name>A0A4Q0AHC4_9BACT</name>
<feature type="transmembrane region" description="Helical" evidence="3">
    <location>
        <begin position="827"/>
        <end position="848"/>
    </location>
</feature>
<keyword evidence="3" id="KW-1133">Transmembrane helix</keyword>
<feature type="active site" evidence="1">
    <location>
        <position position="613"/>
    </location>
</feature>